<feature type="domain" description="VWFA" evidence="2">
    <location>
        <begin position="50"/>
        <end position="228"/>
    </location>
</feature>
<feature type="region of interest" description="Disordered" evidence="1">
    <location>
        <begin position="412"/>
        <end position="440"/>
    </location>
</feature>
<dbReference type="InterPro" id="IPR036465">
    <property type="entry name" value="vWFA_dom_sf"/>
</dbReference>
<dbReference type="Gene3D" id="2.60.40.3670">
    <property type="match status" value="1"/>
</dbReference>
<feature type="region of interest" description="Disordered" evidence="1">
    <location>
        <begin position="297"/>
        <end position="367"/>
    </location>
</feature>
<evidence type="ECO:0000313" key="4">
    <source>
        <dbReference type="Proteomes" id="UP001499993"/>
    </source>
</evidence>
<dbReference type="SUPFAM" id="SSF53300">
    <property type="entry name" value="vWA-like"/>
    <property type="match status" value="1"/>
</dbReference>
<dbReference type="InterPro" id="IPR002035">
    <property type="entry name" value="VWF_A"/>
</dbReference>
<evidence type="ECO:0000256" key="1">
    <source>
        <dbReference type="SAM" id="MobiDB-lite"/>
    </source>
</evidence>
<evidence type="ECO:0000259" key="2">
    <source>
        <dbReference type="SMART" id="SM00327"/>
    </source>
</evidence>
<accession>A0ABP9GJX0</accession>
<dbReference type="Pfam" id="PF18571">
    <property type="entry name" value="VWA_3_C"/>
    <property type="match status" value="1"/>
</dbReference>
<sequence>MTGRAATAAPEFSVRVDRDGWLRLPPGCADVHAVVHVTCRTPAPDAVRAPAAEVVVVDTSDSMRGAKLAAAKRAVCAAVDELREGAAFAVVAGSATARTVYPGPGRLAAASARTRAEAHAAVGALTAGGDARIGTWLRTAGDLFAPLAAGTLKHAVLLTGGRDGADPAAFEPALRAQEGRFACDCRCVGTGPDSAAPHRVADAMLGTFGVVDPERLADDVRAAVRAAAGKAVADVALRLWTPRGADAAALVQVSPGVCDLTARRAPAGALTGDYPTGSWGAESRAFHLHVRVPPAQAGRRMRAARVGPVHAGSDPADGPREDVVVEWADGPGPSAHADGAAAPGTGASELSRAVQEGLRARRDGDTDTATARLGRAVALAHASGDEAAAALLDSVVEAVDPAAGTVRLRPAVARAHEAEPETRSTTTMRTRAGDRGPGAV</sequence>
<dbReference type="SMART" id="SM00327">
    <property type="entry name" value="VWA"/>
    <property type="match status" value="1"/>
</dbReference>
<dbReference type="Gene3D" id="1.20.120.1690">
    <property type="match status" value="1"/>
</dbReference>
<dbReference type="Pfam" id="PF13768">
    <property type="entry name" value="VWA_3"/>
    <property type="match status" value="1"/>
</dbReference>
<keyword evidence="4" id="KW-1185">Reference proteome</keyword>
<comment type="caution">
    <text evidence="3">The sequence shown here is derived from an EMBL/GenBank/DDBJ whole genome shotgun (WGS) entry which is preliminary data.</text>
</comment>
<dbReference type="InterPro" id="IPR041176">
    <property type="entry name" value="VWA_3_C"/>
</dbReference>
<dbReference type="Proteomes" id="UP001499993">
    <property type="component" value="Unassembled WGS sequence"/>
</dbReference>
<reference evidence="4" key="1">
    <citation type="journal article" date="2019" name="Int. J. Syst. Evol. Microbiol.">
        <title>The Global Catalogue of Microorganisms (GCM) 10K type strain sequencing project: providing services to taxonomists for standard genome sequencing and annotation.</title>
        <authorList>
            <consortium name="The Broad Institute Genomics Platform"/>
            <consortium name="The Broad Institute Genome Sequencing Center for Infectious Disease"/>
            <person name="Wu L."/>
            <person name="Ma J."/>
        </authorList>
    </citation>
    <scope>NUCLEOTIDE SEQUENCE [LARGE SCALE GENOMIC DNA]</scope>
    <source>
        <strain evidence="4">JCM 18123</strain>
    </source>
</reference>
<evidence type="ECO:0000313" key="3">
    <source>
        <dbReference type="EMBL" id="GAA4942662.1"/>
    </source>
</evidence>
<dbReference type="EMBL" id="BAABIK010000013">
    <property type="protein sequence ID" value="GAA4942662.1"/>
    <property type="molecule type" value="Genomic_DNA"/>
</dbReference>
<dbReference type="RefSeq" id="WP_345556808.1">
    <property type="nucleotide sequence ID" value="NZ_BAABIK010000013.1"/>
</dbReference>
<proteinExistence type="predicted"/>
<name>A0ABP9GJX0_9ACTN</name>
<gene>
    <name evidence="3" type="ORF">GCM10023224_26400</name>
</gene>
<organism evidence="3 4">
    <name type="scientific">Streptomonospora halophila</name>
    <dbReference type="NCBI Taxonomy" id="427369"/>
    <lineage>
        <taxon>Bacteria</taxon>
        <taxon>Bacillati</taxon>
        <taxon>Actinomycetota</taxon>
        <taxon>Actinomycetes</taxon>
        <taxon>Streptosporangiales</taxon>
        <taxon>Nocardiopsidaceae</taxon>
        <taxon>Streptomonospora</taxon>
    </lineage>
</organism>
<protein>
    <submittedName>
        <fullName evidence="3">VWA domain-containing protein</fullName>
    </submittedName>
</protein>
<dbReference type="Gene3D" id="3.40.50.410">
    <property type="entry name" value="von Willebrand factor, type A domain"/>
    <property type="match status" value="1"/>
</dbReference>